<name>A0A9N7TGB4_PLEPL</name>
<dbReference type="EMBL" id="CADEAL010000006">
    <property type="protein sequence ID" value="CAB1412552.1"/>
    <property type="molecule type" value="Genomic_DNA"/>
</dbReference>
<reference evidence="2" key="1">
    <citation type="submission" date="2020-03" db="EMBL/GenBank/DDBJ databases">
        <authorList>
            <person name="Weist P."/>
        </authorList>
    </citation>
    <scope>NUCLEOTIDE SEQUENCE</scope>
</reference>
<evidence type="ECO:0000313" key="2">
    <source>
        <dbReference type="EMBL" id="CAB1412552.1"/>
    </source>
</evidence>
<sequence length="305" mass="34111">MATIIQCEQGHVAAPCRHTVKYITEEEADARRRWRSPPTPPPTALCSPDKPVNCHRCPSRATCVRVQVQTVRCMCACAKIKQTSRGIVSIWEHFYDPASLCVNYPSPGTVSKFSPGLSRSPLRSPGCHTSSSPGAHLTPGTERLAKPRCHALDDHALCPPHRCQYCVLHRRWETTLAACPSSTSHRKPNEKWREIRRVTPESARRGLTLTPLGFWVKEFLRGERVASAPPPTTRKRTTRRTPPPPREGGDGGGAGGAAAVCVAAHRRMSVTERRHTRRFVFYVSRQQQQRHVKTNSDPFAPRRVK</sequence>
<keyword evidence="3" id="KW-1185">Reference proteome</keyword>
<feature type="region of interest" description="Disordered" evidence="1">
    <location>
        <begin position="285"/>
        <end position="305"/>
    </location>
</feature>
<feature type="region of interest" description="Disordered" evidence="1">
    <location>
        <begin position="225"/>
        <end position="256"/>
    </location>
</feature>
<dbReference type="Proteomes" id="UP001153269">
    <property type="component" value="Unassembled WGS sequence"/>
</dbReference>
<evidence type="ECO:0000313" key="3">
    <source>
        <dbReference type="Proteomes" id="UP001153269"/>
    </source>
</evidence>
<comment type="caution">
    <text evidence="2">The sequence shown here is derived from an EMBL/GenBank/DDBJ whole genome shotgun (WGS) entry which is preliminary data.</text>
</comment>
<gene>
    <name evidence="2" type="ORF">PLEPLA_LOCUS245</name>
</gene>
<organism evidence="2 3">
    <name type="scientific">Pleuronectes platessa</name>
    <name type="common">European plaice</name>
    <dbReference type="NCBI Taxonomy" id="8262"/>
    <lineage>
        <taxon>Eukaryota</taxon>
        <taxon>Metazoa</taxon>
        <taxon>Chordata</taxon>
        <taxon>Craniata</taxon>
        <taxon>Vertebrata</taxon>
        <taxon>Euteleostomi</taxon>
        <taxon>Actinopterygii</taxon>
        <taxon>Neopterygii</taxon>
        <taxon>Teleostei</taxon>
        <taxon>Neoteleostei</taxon>
        <taxon>Acanthomorphata</taxon>
        <taxon>Carangaria</taxon>
        <taxon>Pleuronectiformes</taxon>
        <taxon>Pleuronectoidei</taxon>
        <taxon>Pleuronectidae</taxon>
        <taxon>Pleuronectes</taxon>
    </lineage>
</organism>
<dbReference type="AlphaFoldDB" id="A0A9N7TGB4"/>
<evidence type="ECO:0000256" key="1">
    <source>
        <dbReference type="SAM" id="MobiDB-lite"/>
    </source>
</evidence>
<accession>A0A9N7TGB4</accession>
<protein>
    <submittedName>
        <fullName evidence="2">Uncharacterized protein</fullName>
    </submittedName>
</protein>
<proteinExistence type="predicted"/>